<sequence>MRNLLFPECFRRRCEWRNKNEKSTTKRNESDRLRDRPEQNPCNIALMMTFVILSRPASFDQIRLLSFLSILRSLTSTEEFSPYGRQNCFLQETSRSRSVPRMHSKTMISYVRSTGSSRTYNRIPSSLARSKTTQSMISFDDFKFHCIPPLPRKWIPLLSLVISQLNLWAGQLYLRDHRTYMELCRFLGIVTAEDGSAHRAVQTDGFVFPEHRGAGTAMQTSCSFTESPIPFIARVVGLRRKGCLIYQVTSGSSLMHP</sequence>
<feature type="non-terminal residue" evidence="1">
    <location>
        <position position="1"/>
    </location>
</feature>
<protein>
    <submittedName>
        <fullName evidence="1">Uncharacterized protein</fullName>
    </submittedName>
</protein>
<accession>A0A9P6AUR1</accession>
<gene>
    <name evidence="1" type="ORF">BS47DRAFT_1345572</name>
</gene>
<dbReference type="EMBL" id="MU128988">
    <property type="protein sequence ID" value="KAF9512307.1"/>
    <property type="molecule type" value="Genomic_DNA"/>
</dbReference>
<proteinExistence type="predicted"/>
<keyword evidence="2" id="KW-1185">Reference proteome</keyword>
<organism evidence="1 2">
    <name type="scientific">Hydnum rufescens UP504</name>
    <dbReference type="NCBI Taxonomy" id="1448309"/>
    <lineage>
        <taxon>Eukaryota</taxon>
        <taxon>Fungi</taxon>
        <taxon>Dikarya</taxon>
        <taxon>Basidiomycota</taxon>
        <taxon>Agaricomycotina</taxon>
        <taxon>Agaricomycetes</taxon>
        <taxon>Cantharellales</taxon>
        <taxon>Hydnaceae</taxon>
        <taxon>Hydnum</taxon>
    </lineage>
</organism>
<name>A0A9P6AUR1_9AGAM</name>
<dbReference type="AlphaFoldDB" id="A0A9P6AUR1"/>
<evidence type="ECO:0000313" key="1">
    <source>
        <dbReference type="EMBL" id="KAF9512307.1"/>
    </source>
</evidence>
<comment type="caution">
    <text evidence="1">The sequence shown here is derived from an EMBL/GenBank/DDBJ whole genome shotgun (WGS) entry which is preliminary data.</text>
</comment>
<dbReference type="OrthoDB" id="3182339at2759"/>
<reference evidence="1" key="1">
    <citation type="journal article" date="2020" name="Nat. Commun.">
        <title>Large-scale genome sequencing of mycorrhizal fungi provides insights into the early evolution of symbiotic traits.</title>
        <authorList>
            <person name="Miyauchi S."/>
            <person name="Kiss E."/>
            <person name="Kuo A."/>
            <person name="Drula E."/>
            <person name="Kohler A."/>
            <person name="Sanchez-Garcia M."/>
            <person name="Morin E."/>
            <person name="Andreopoulos B."/>
            <person name="Barry K.W."/>
            <person name="Bonito G."/>
            <person name="Buee M."/>
            <person name="Carver A."/>
            <person name="Chen C."/>
            <person name="Cichocki N."/>
            <person name="Clum A."/>
            <person name="Culley D."/>
            <person name="Crous P.W."/>
            <person name="Fauchery L."/>
            <person name="Girlanda M."/>
            <person name="Hayes R.D."/>
            <person name="Keri Z."/>
            <person name="LaButti K."/>
            <person name="Lipzen A."/>
            <person name="Lombard V."/>
            <person name="Magnuson J."/>
            <person name="Maillard F."/>
            <person name="Murat C."/>
            <person name="Nolan M."/>
            <person name="Ohm R.A."/>
            <person name="Pangilinan J."/>
            <person name="Pereira M.F."/>
            <person name="Perotto S."/>
            <person name="Peter M."/>
            <person name="Pfister S."/>
            <person name="Riley R."/>
            <person name="Sitrit Y."/>
            <person name="Stielow J.B."/>
            <person name="Szollosi G."/>
            <person name="Zifcakova L."/>
            <person name="Stursova M."/>
            <person name="Spatafora J.W."/>
            <person name="Tedersoo L."/>
            <person name="Vaario L.M."/>
            <person name="Yamada A."/>
            <person name="Yan M."/>
            <person name="Wang P."/>
            <person name="Xu J."/>
            <person name="Bruns T."/>
            <person name="Baldrian P."/>
            <person name="Vilgalys R."/>
            <person name="Dunand C."/>
            <person name="Henrissat B."/>
            <person name="Grigoriev I.V."/>
            <person name="Hibbett D."/>
            <person name="Nagy L.G."/>
            <person name="Martin F.M."/>
        </authorList>
    </citation>
    <scope>NUCLEOTIDE SEQUENCE</scope>
    <source>
        <strain evidence="1">UP504</strain>
    </source>
</reference>
<dbReference type="Proteomes" id="UP000886523">
    <property type="component" value="Unassembled WGS sequence"/>
</dbReference>
<evidence type="ECO:0000313" key="2">
    <source>
        <dbReference type="Proteomes" id="UP000886523"/>
    </source>
</evidence>